<proteinExistence type="predicted"/>
<dbReference type="Gene3D" id="3.30.70.260">
    <property type="match status" value="1"/>
</dbReference>
<dbReference type="SUPFAM" id="SSF100950">
    <property type="entry name" value="NagB/RpiA/CoA transferase-like"/>
    <property type="match status" value="1"/>
</dbReference>
<dbReference type="GO" id="GO:0009052">
    <property type="term" value="P:pentose-phosphate shunt, non-oxidative branch"/>
    <property type="evidence" value="ECO:0007669"/>
    <property type="project" value="InterPro"/>
</dbReference>
<protein>
    <recommendedName>
        <fullName evidence="2">Ribose 5-phosphate isomerase A</fullName>
        <ecNumber evidence="2">5.3.1.6</ecNumber>
    </recommendedName>
</protein>
<dbReference type="EC" id="5.3.1.6" evidence="2"/>
<dbReference type="GO" id="GO:0004751">
    <property type="term" value="F:ribose-5-phosphate isomerase activity"/>
    <property type="evidence" value="ECO:0007669"/>
    <property type="project" value="UniProtKB-UniRule"/>
</dbReference>
<dbReference type="RefSeq" id="WP_125012956.1">
    <property type="nucleotide sequence ID" value="NZ_RQVR01000010.1"/>
</dbReference>
<dbReference type="EMBL" id="RQVR01000010">
    <property type="protein sequence ID" value="RRJ90809.1"/>
    <property type="molecule type" value="Genomic_DNA"/>
</dbReference>
<comment type="caution">
    <text evidence="3">The sequence shown here is derived from an EMBL/GenBank/DDBJ whole genome shotgun (WGS) entry which is preliminary data.</text>
</comment>
<evidence type="ECO:0000313" key="3">
    <source>
        <dbReference type="EMBL" id="RRJ90809.1"/>
    </source>
</evidence>
<dbReference type="PANTHER" id="PTHR11934">
    <property type="entry name" value="RIBOSE-5-PHOSPHATE ISOMERASE"/>
    <property type="match status" value="1"/>
</dbReference>
<organism evidence="3 4">
    <name type="scientific">Flavobacterium macacae</name>
    <dbReference type="NCBI Taxonomy" id="2488993"/>
    <lineage>
        <taxon>Bacteria</taxon>
        <taxon>Pseudomonadati</taxon>
        <taxon>Bacteroidota</taxon>
        <taxon>Flavobacteriia</taxon>
        <taxon>Flavobacteriales</taxon>
        <taxon>Flavobacteriaceae</taxon>
        <taxon>Flavobacterium</taxon>
    </lineage>
</organism>
<dbReference type="Pfam" id="PF06026">
    <property type="entry name" value="Rib_5-P_isom_A"/>
    <property type="match status" value="1"/>
</dbReference>
<name>A0A3P3WB25_9FLAO</name>
<dbReference type="CDD" id="cd01398">
    <property type="entry name" value="RPI_A"/>
    <property type="match status" value="1"/>
</dbReference>
<evidence type="ECO:0000256" key="2">
    <source>
        <dbReference type="NCBIfam" id="TIGR00021"/>
    </source>
</evidence>
<dbReference type="AlphaFoldDB" id="A0A3P3WB25"/>
<keyword evidence="4" id="KW-1185">Reference proteome</keyword>
<dbReference type="OrthoDB" id="5870696at2"/>
<dbReference type="SUPFAM" id="SSF75445">
    <property type="entry name" value="D-ribose-5-phosphate isomerase (RpiA), lid domain"/>
    <property type="match status" value="1"/>
</dbReference>
<dbReference type="GO" id="GO:0006014">
    <property type="term" value="P:D-ribose metabolic process"/>
    <property type="evidence" value="ECO:0007669"/>
    <property type="project" value="TreeGrafter"/>
</dbReference>
<gene>
    <name evidence="3" type="primary">rpiA</name>
    <name evidence="3" type="ORF">EG849_10075</name>
</gene>
<dbReference type="PANTHER" id="PTHR11934:SF0">
    <property type="entry name" value="RIBOSE-5-PHOSPHATE ISOMERASE"/>
    <property type="match status" value="1"/>
</dbReference>
<dbReference type="InterPro" id="IPR004788">
    <property type="entry name" value="Ribose5P_isomerase_type_A"/>
</dbReference>
<accession>A0A3P3WB25</accession>
<dbReference type="InterPro" id="IPR037171">
    <property type="entry name" value="NagB/RpiA_transferase-like"/>
</dbReference>
<dbReference type="NCBIfam" id="TIGR00021">
    <property type="entry name" value="rpiA"/>
    <property type="match status" value="1"/>
</dbReference>
<dbReference type="GO" id="GO:0005829">
    <property type="term" value="C:cytosol"/>
    <property type="evidence" value="ECO:0007669"/>
    <property type="project" value="TreeGrafter"/>
</dbReference>
<dbReference type="SMART" id="SM01134">
    <property type="entry name" value="DeoRC"/>
    <property type="match status" value="1"/>
</dbReference>
<reference evidence="3 4" key="1">
    <citation type="submission" date="2018-11" db="EMBL/GenBank/DDBJ databases">
        <title>Flavobacterium sp. nov., YIM 102600 draft genome.</title>
        <authorList>
            <person name="Li G."/>
            <person name="Jiang Y."/>
        </authorList>
    </citation>
    <scope>NUCLEOTIDE SEQUENCE [LARGE SCALE GENOMIC DNA]</scope>
    <source>
        <strain evidence="3 4">YIM 102600</strain>
    </source>
</reference>
<evidence type="ECO:0000256" key="1">
    <source>
        <dbReference type="ARBA" id="ARBA00023235"/>
    </source>
</evidence>
<dbReference type="Gene3D" id="3.40.50.1360">
    <property type="match status" value="1"/>
</dbReference>
<keyword evidence="1 3" id="KW-0413">Isomerase</keyword>
<dbReference type="NCBIfam" id="NF001924">
    <property type="entry name" value="PRK00702.1"/>
    <property type="match status" value="1"/>
</dbReference>
<evidence type="ECO:0000313" key="4">
    <source>
        <dbReference type="Proteomes" id="UP000271937"/>
    </source>
</evidence>
<sequence>MDWNSEILKNVSWPVPISNRKSKQKVAERIASRVVDGDIIGVGSGSTSYLAVLAIAARAREERLHIMALPTSIEMALTCAKMGIPVTSLNENGPDWYFDGADEVDPNRHLIKGRGGAMFKEKLMMSASRQNYIIVDNSKLVEKLGSKFPVPVEVFPDALMHVEAELKKLDAYQIVLRPAQGKDGPVLTENRNLILDAKFENIDRDMEFKIKCITGVIECGLFQNQPAEIIVA</sequence>
<dbReference type="Proteomes" id="UP000271937">
    <property type="component" value="Unassembled WGS sequence"/>
</dbReference>